<keyword evidence="5 6" id="KW-0472">Membrane</keyword>
<feature type="domain" description="Major facilitator superfamily (MFS) profile" evidence="7">
    <location>
        <begin position="1"/>
        <end position="190"/>
    </location>
</feature>
<comment type="subcellular location">
    <subcellularLocation>
        <location evidence="1">Membrane</location>
        <topology evidence="1">Multi-pass membrane protein</topology>
    </subcellularLocation>
</comment>
<feature type="transmembrane region" description="Helical" evidence="6">
    <location>
        <begin position="120"/>
        <end position="140"/>
    </location>
</feature>
<dbReference type="PANTHER" id="PTHR23511">
    <property type="entry name" value="SYNAPTIC VESICLE GLYCOPROTEIN 2"/>
    <property type="match status" value="1"/>
</dbReference>
<proteinExistence type="predicted"/>
<dbReference type="GO" id="GO:0022857">
    <property type="term" value="F:transmembrane transporter activity"/>
    <property type="evidence" value="ECO:0007669"/>
    <property type="project" value="InterPro"/>
</dbReference>
<dbReference type="PROSITE" id="PS50850">
    <property type="entry name" value="MFS"/>
    <property type="match status" value="1"/>
</dbReference>
<feature type="transmembrane region" description="Helical" evidence="6">
    <location>
        <begin position="79"/>
        <end position="100"/>
    </location>
</feature>
<dbReference type="InterPro" id="IPR020846">
    <property type="entry name" value="MFS_dom"/>
</dbReference>
<dbReference type="EMBL" id="CAINUL010000016">
    <property type="protein sequence ID" value="CAD0114080.1"/>
    <property type="molecule type" value="Genomic_DNA"/>
</dbReference>
<evidence type="ECO:0000256" key="4">
    <source>
        <dbReference type="ARBA" id="ARBA00022989"/>
    </source>
</evidence>
<dbReference type="Gene3D" id="1.20.1250.20">
    <property type="entry name" value="MFS general substrate transporter like domains"/>
    <property type="match status" value="1"/>
</dbReference>
<gene>
    <name evidence="8" type="ORF">AWRI4620_LOCUS8335</name>
</gene>
<protein>
    <recommendedName>
        <fullName evidence="7">Major facilitator superfamily (MFS) profile domain-containing protein</fullName>
    </recommendedName>
</protein>
<evidence type="ECO:0000256" key="2">
    <source>
        <dbReference type="ARBA" id="ARBA00022448"/>
    </source>
</evidence>
<dbReference type="PANTHER" id="PTHR23511:SF4">
    <property type="entry name" value="MAJOR FACILITATOR SUPERFAMILY (MFS) PROFILE DOMAIN-CONTAINING PROTEIN"/>
    <property type="match status" value="1"/>
</dbReference>
<evidence type="ECO:0000256" key="3">
    <source>
        <dbReference type="ARBA" id="ARBA00022692"/>
    </source>
</evidence>
<accession>A0A9N8KN97</accession>
<dbReference type="SUPFAM" id="SSF103473">
    <property type="entry name" value="MFS general substrate transporter"/>
    <property type="match status" value="1"/>
</dbReference>
<evidence type="ECO:0000256" key="1">
    <source>
        <dbReference type="ARBA" id="ARBA00004141"/>
    </source>
</evidence>
<feature type="transmembrane region" description="Helical" evidence="6">
    <location>
        <begin position="43"/>
        <end position="67"/>
    </location>
</feature>
<dbReference type="InterPro" id="IPR036259">
    <property type="entry name" value="MFS_trans_sf"/>
</dbReference>
<evidence type="ECO:0000313" key="9">
    <source>
        <dbReference type="Proteomes" id="UP000745764"/>
    </source>
</evidence>
<dbReference type="InterPro" id="IPR005828">
    <property type="entry name" value="MFS_sugar_transport-like"/>
</dbReference>
<organism evidence="8 9">
    <name type="scientific">Aureobasidium uvarum</name>
    <dbReference type="NCBI Taxonomy" id="2773716"/>
    <lineage>
        <taxon>Eukaryota</taxon>
        <taxon>Fungi</taxon>
        <taxon>Dikarya</taxon>
        <taxon>Ascomycota</taxon>
        <taxon>Pezizomycotina</taxon>
        <taxon>Dothideomycetes</taxon>
        <taxon>Dothideomycetidae</taxon>
        <taxon>Dothideales</taxon>
        <taxon>Saccotheciaceae</taxon>
        <taxon>Aureobasidium</taxon>
    </lineage>
</organism>
<keyword evidence="3 6" id="KW-0812">Transmembrane</keyword>
<feature type="transmembrane region" description="Helical" evidence="6">
    <location>
        <begin position="19"/>
        <end position="37"/>
    </location>
</feature>
<evidence type="ECO:0000256" key="5">
    <source>
        <dbReference type="ARBA" id="ARBA00023136"/>
    </source>
</evidence>
<evidence type="ECO:0000256" key="6">
    <source>
        <dbReference type="SAM" id="Phobius"/>
    </source>
</evidence>
<dbReference type="AlphaFoldDB" id="A0A9N8KN97"/>
<evidence type="ECO:0000259" key="7">
    <source>
        <dbReference type="PROSITE" id="PS50850"/>
    </source>
</evidence>
<keyword evidence="9" id="KW-1185">Reference proteome</keyword>
<evidence type="ECO:0000313" key="8">
    <source>
        <dbReference type="EMBL" id="CAD0114080.1"/>
    </source>
</evidence>
<comment type="caution">
    <text evidence="8">The sequence shown here is derived from an EMBL/GenBank/DDBJ whole genome shotgun (WGS) entry which is preliminary data.</text>
</comment>
<name>A0A9N8KN97_9PEZI</name>
<sequence>MLVGALFWGFSADVIGRKFAFNFSLMISSVFAIVAGASPSWTVLGLFICLSAFGSGGNLVLDTAVFLEYLPSQSQWMITALAAWWGLGQLIAGLFSWAFLPDHSCATAATCTRSNNMGWRYVWFANGALVFAMSLARIFVIKLRETPKFLIGEGKDAEVIETLQFIATRYNRPCSLTLEQLEACGDSHAA</sequence>
<dbReference type="GO" id="GO:0016020">
    <property type="term" value="C:membrane"/>
    <property type="evidence" value="ECO:0007669"/>
    <property type="project" value="UniProtKB-SubCell"/>
</dbReference>
<dbReference type="OrthoDB" id="4139357at2759"/>
<reference evidence="8" key="1">
    <citation type="submission" date="2020-06" db="EMBL/GenBank/DDBJ databases">
        <authorList>
            <person name="Onetto C."/>
        </authorList>
    </citation>
    <scope>NUCLEOTIDE SEQUENCE</scope>
</reference>
<dbReference type="Pfam" id="PF00083">
    <property type="entry name" value="Sugar_tr"/>
    <property type="match status" value="1"/>
</dbReference>
<dbReference type="Proteomes" id="UP000745764">
    <property type="component" value="Unassembled WGS sequence"/>
</dbReference>
<keyword evidence="4 6" id="KW-1133">Transmembrane helix</keyword>
<keyword evidence="2" id="KW-0813">Transport</keyword>